<reference evidence="2" key="2">
    <citation type="submission" date="2022-01" db="EMBL/GenBank/DDBJ databases">
        <authorList>
            <person name="Yamashiro T."/>
            <person name="Shiraishi A."/>
            <person name="Satake H."/>
            <person name="Nakayama K."/>
        </authorList>
    </citation>
    <scope>NUCLEOTIDE SEQUENCE</scope>
</reference>
<evidence type="ECO:0000256" key="1">
    <source>
        <dbReference type="SAM" id="MobiDB-lite"/>
    </source>
</evidence>
<evidence type="ECO:0000313" key="3">
    <source>
        <dbReference type="Proteomes" id="UP001151760"/>
    </source>
</evidence>
<sequence>MDDPNINMEEYISLEEEKARKRGKMYNWETATYGKIWDNEDIHDLGSVETEFPAIVFNDTLTSEATLSCEPTVSSLNNDEIDFRISFDESGDEDCTVIFDKNSFSYKIISVNDLKMDSENDNDKVNMPLLPSPEPTVSCFDNLDFFKDFENEFPAIIYNDTQTSKLDFLTEHTLSPQHIDEFDLKSEKSLSEYDEEEENVLYFNDLFRFNVIYLDDSKSNKDNDDDKIDIEHSSGDLSVKPLPDVINTDVGAYAQSLSSQIVYMAYPNPMDTAYRLSGHYPVFIFSTVDTAYSLNEYSVFDTSINTAYPGVWIRRIDFLYSFSVKAHVILLPSQLSVKLKNEEITEGIIRNYYDGEDGETPRFELWILNATIHDLVDFQDSSEEVNEIQSKEDLDNLFGPLYEEYYATRTLEVLDNSAVNTLDNKDTPSSSSIIVEDHDAPQIVSSSK</sequence>
<feature type="region of interest" description="Disordered" evidence="1">
    <location>
        <begin position="425"/>
        <end position="448"/>
    </location>
</feature>
<keyword evidence="3" id="KW-1185">Reference proteome</keyword>
<comment type="caution">
    <text evidence="2">The sequence shown here is derived from an EMBL/GenBank/DDBJ whole genome shotgun (WGS) entry which is preliminary data.</text>
</comment>
<dbReference type="Proteomes" id="UP001151760">
    <property type="component" value="Unassembled WGS sequence"/>
</dbReference>
<proteinExistence type="predicted"/>
<organism evidence="2 3">
    <name type="scientific">Tanacetum coccineum</name>
    <dbReference type="NCBI Taxonomy" id="301880"/>
    <lineage>
        <taxon>Eukaryota</taxon>
        <taxon>Viridiplantae</taxon>
        <taxon>Streptophyta</taxon>
        <taxon>Embryophyta</taxon>
        <taxon>Tracheophyta</taxon>
        <taxon>Spermatophyta</taxon>
        <taxon>Magnoliopsida</taxon>
        <taxon>eudicotyledons</taxon>
        <taxon>Gunneridae</taxon>
        <taxon>Pentapetalae</taxon>
        <taxon>asterids</taxon>
        <taxon>campanulids</taxon>
        <taxon>Asterales</taxon>
        <taxon>Asteraceae</taxon>
        <taxon>Asteroideae</taxon>
        <taxon>Anthemideae</taxon>
        <taxon>Anthemidinae</taxon>
        <taxon>Tanacetum</taxon>
    </lineage>
</organism>
<reference evidence="2" key="1">
    <citation type="journal article" date="2022" name="Int. J. Mol. Sci.">
        <title>Draft Genome of Tanacetum Coccineum: Genomic Comparison of Closely Related Tanacetum-Family Plants.</title>
        <authorList>
            <person name="Yamashiro T."/>
            <person name="Shiraishi A."/>
            <person name="Nakayama K."/>
            <person name="Satake H."/>
        </authorList>
    </citation>
    <scope>NUCLEOTIDE SEQUENCE</scope>
</reference>
<gene>
    <name evidence="2" type="ORF">Tco_1124453</name>
</gene>
<evidence type="ECO:0000313" key="2">
    <source>
        <dbReference type="EMBL" id="GJU08023.1"/>
    </source>
</evidence>
<name>A0ABQ5J8Z8_9ASTR</name>
<dbReference type="EMBL" id="BQNB010021594">
    <property type="protein sequence ID" value="GJU08023.1"/>
    <property type="molecule type" value="Genomic_DNA"/>
</dbReference>
<accession>A0ABQ5J8Z8</accession>
<protein>
    <submittedName>
        <fullName evidence="2">Uncharacterized protein</fullName>
    </submittedName>
</protein>